<organism evidence="1">
    <name type="scientific">viral metagenome</name>
    <dbReference type="NCBI Taxonomy" id="1070528"/>
    <lineage>
        <taxon>unclassified sequences</taxon>
        <taxon>metagenomes</taxon>
        <taxon>organismal metagenomes</taxon>
    </lineage>
</organism>
<name>A0A6C0D5G5_9ZZZZ</name>
<proteinExistence type="predicted"/>
<accession>A0A6C0D5G5</accession>
<evidence type="ECO:0000313" key="1">
    <source>
        <dbReference type="EMBL" id="QHT11693.1"/>
    </source>
</evidence>
<dbReference type="AlphaFoldDB" id="A0A6C0D5G5"/>
<reference evidence="1" key="1">
    <citation type="journal article" date="2020" name="Nature">
        <title>Giant virus diversity and host interactions through global metagenomics.</title>
        <authorList>
            <person name="Schulz F."/>
            <person name="Roux S."/>
            <person name="Paez-Espino D."/>
            <person name="Jungbluth S."/>
            <person name="Walsh D.A."/>
            <person name="Denef V.J."/>
            <person name="McMahon K.D."/>
            <person name="Konstantinidis K.T."/>
            <person name="Eloe-Fadrosh E.A."/>
            <person name="Kyrpides N.C."/>
            <person name="Woyke T."/>
        </authorList>
    </citation>
    <scope>NUCLEOTIDE SEQUENCE</scope>
    <source>
        <strain evidence="1">GVMAG-M-3300023174-116</strain>
    </source>
</reference>
<protein>
    <submittedName>
        <fullName evidence="1">Uncharacterized protein</fullName>
    </submittedName>
</protein>
<sequence>MEQELSLDLDLDLFLCEIDKAILSGHTIYITNAIKKYENVIAKSYIVWANSIALQIVEEQLDELLI</sequence>
<dbReference type="EMBL" id="MN739536">
    <property type="protein sequence ID" value="QHT11693.1"/>
    <property type="molecule type" value="Genomic_DNA"/>
</dbReference>